<dbReference type="Gene3D" id="3.40.50.1000">
    <property type="entry name" value="HAD superfamily/HAD-like"/>
    <property type="match status" value="1"/>
</dbReference>
<accession>A0A9D1MVF4</accession>
<dbReference type="SFLD" id="SFLDG01129">
    <property type="entry name" value="C1.5:_HAD__Beta-PGM__Phosphata"/>
    <property type="match status" value="1"/>
</dbReference>
<dbReference type="PANTHER" id="PTHR43434">
    <property type="entry name" value="PHOSPHOGLYCOLATE PHOSPHATASE"/>
    <property type="match status" value="1"/>
</dbReference>
<dbReference type="NCBIfam" id="TIGR01549">
    <property type="entry name" value="HAD-SF-IA-v1"/>
    <property type="match status" value="1"/>
</dbReference>
<organism evidence="1 2">
    <name type="scientific">Candidatus Scybalenecus merdavium</name>
    <dbReference type="NCBI Taxonomy" id="2840939"/>
    <lineage>
        <taxon>Bacteria</taxon>
        <taxon>Bacillati</taxon>
        <taxon>Bacillota</taxon>
        <taxon>Clostridia</taxon>
        <taxon>Eubacteriales</taxon>
        <taxon>Oscillospiraceae</taxon>
        <taxon>Oscillospiraceae incertae sedis</taxon>
        <taxon>Candidatus Scybalenecus</taxon>
    </lineage>
</organism>
<sequence>MGEERRAVVFDLGGTLMEYRNMPNVWVDFYASAFAHVRRTLLPALSDDDLAAALQKLRSYNPSVNYREVDYTPEKIFNDVTAGWPGDFQVQDVIRVFFSSMQLEPYIYPETLAVLQKLKADGHVLAALTDVATGMPDELHRSYCKELLPFFDLYVSSVSCGWRKPNPKGLEMIAERFSLSPQAMLYVGDEKKDILCAKRFGCRSVLVDRKGSGADFGQDFTVKDLNGLYADLGHAFAGVLPL</sequence>
<name>A0A9D1MVF4_9FIRM</name>
<dbReference type="PANTHER" id="PTHR43434:SF1">
    <property type="entry name" value="PHOSPHOGLYCOLATE PHOSPHATASE"/>
    <property type="match status" value="1"/>
</dbReference>
<proteinExistence type="predicted"/>
<dbReference type="InterPro" id="IPR050155">
    <property type="entry name" value="HAD-like_hydrolase_sf"/>
</dbReference>
<dbReference type="InterPro" id="IPR006439">
    <property type="entry name" value="HAD-SF_hydro_IA"/>
</dbReference>
<dbReference type="Pfam" id="PF00702">
    <property type="entry name" value="Hydrolase"/>
    <property type="match status" value="1"/>
</dbReference>
<keyword evidence="1" id="KW-0378">Hydrolase</keyword>
<reference evidence="1" key="1">
    <citation type="submission" date="2020-10" db="EMBL/GenBank/DDBJ databases">
        <authorList>
            <person name="Gilroy R."/>
        </authorList>
    </citation>
    <scope>NUCLEOTIDE SEQUENCE</scope>
    <source>
        <strain evidence="1">CHK176-6737</strain>
    </source>
</reference>
<gene>
    <name evidence="1" type="ORF">IAD23_06625</name>
</gene>
<comment type="caution">
    <text evidence="1">The sequence shown here is derived from an EMBL/GenBank/DDBJ whole genome shotgun (WGS) entry which is preliminary data.</text>
</comment>
<protein>
    <submittedName>
        <fullName evidence="1">HAD family hydrolase</fullName>
    </submittedName>
</protein>
<evidence type="ECO:0000313" key="1">
    <source>
        <dbReference type="EMBL" id="HIU69615.1"/>
    </source>
</evidence>
<dbReference type="InterPro" id="IPR036412">
    <property type="entry name" value="HAD-like_sf"/>
</dbReference>
<dbReference type="GO" id="GO:0008967">
    <property type="term" value="F:phosphoglycolate phosphatase activity"/>
    <property type="evidence" value="ECO:0007669"/>
    <property type="project" value="TreeGrafter"/>
</dbReference>
<dbReference type="AlphaFoldDB" id="A0A9D1MVF4"/>
<dbReference type="GO" id="GO:0006281">
    <property type="term" value="P:DNA repair"/>
    <property type="evidence" value="ECO:0007669"/>
    <property type="project" value="TreeGrafter"/>
</dbReference>
<dbReference type="InterPro" id="IPR023214">
    <property type="entry name" value="HAD_sf"/>
</dbReference>
<dbReference type="SUPFAM" id="SSF56784">
    <property type="entry name" value="HAD-like"/>
    <property type="match status" value="1"/>
</dbReference>
<dbReference type="SFLD" id="SFLDS00003">
    <property type="entry name" value="Haloacid_Dehalogenase"/>
    <property type="match status" value="1"/>
</dbReference>
<reference evidence="1" key="2">
    <citation type="journal article" date="2021" name="PeerJ">
        <title>Extensive microbial diversity within the chicken gut microbiome revealed by metagenomics and culture.</title>
        <authorList>
            <person name="Gilroy R."/>
            <person name="Ravi A."/>
            <person name="Getino M."/>
            <person name="Pursley I."/>
            <person name="Horton D.L."/>
            <person name="Alikhan N.F."/>
            <person name="Baker D."/>
            <person name="Gharbi K."/>
            <person name="Hall N."/>
            <person name="Watson M."/>
            <person name="Adriaenssens E.M."/>
            <person name="Foster-Nyarko E."/>
            <person name="Jarju S."/>
            <person name="Secka A."/>
            <person name="Antonio M."/>
            <person name="Oren A."/>
            <person name="Chaudhuri R.R."/>
            <person name="La Ragione R."/>
            <person name="Hildebrand F."/>
            <person name="Pallen M.J."/>
        </authorList>
    </citation>
    <scope>NUCLEOTIDE SEQUENCE</scope>
    <source>
        <strain evidence="1">CHK176-6737</strain>
    </source>
</reference>
<evidence type="ECO:0000313" key="2">
    <source>
        <dbReference type="Proteomes" id="UP000824125"/>
    </source>
</evidence>
<dbReference type="EMBL" id="DVNM01000035">
    <property type="protein sequence ID" value="HIU69615.1"/>
    <property type="molecule type" value="Genomic_DNA"/>
</dbReference>
<dbReference type="Proteomes" id="UP000824125">
    <property type="component" value="Unassembled WGS sequence"/>
</dbReference>